<accession>A0AB33JUF3</accession>
<keyword evidence="1" id="KW-0472">Membrane</keyword>
<name>A0AB33JUF3_9ACTN</name>
<dbReference type="InterPro" id="IPR021257">
    <property type="entry name" value="DUF2809"/>
</dbReference>
<sequence length="117" mass="11994">MRSRILVLITVTVAAGLGSPAVAGGTVADALGDALYATLLYLLVLLAAPRTRPAAVAGTALGLSFAVEFLQLTRIPPVLRPVLGSTFNPPDLLCYTLGAAVCLLLHRAIEQRGTGTG</sequence>
<feature type="signal peptide" evidence="2">
    <location>
        <begin position="1"/>
        <end position="23"/>
    </location>
</feature>
<proteinExistence type="predicted"/>
<dbReference type="EMBL" id="AP035881">
    <property type="protein sequence ID" value="BFP44919.1"/>
    <property type="molecule type" value="Genomic_DNA"/>
</dbReference>
<dbReference type="Pfam" id="PF10990">
    <property type="entry name" value="DUF2809"/>
    <property type="match status" value="1"/>
</dbReference>
<keyword evidence="2" id="KW-0732">Signal</keyword>
<feature type="chain" id="PRO_5044303555" evidence="2">
    <location>
        <begin position="24"/>
        <end position="117"/>
    </location>
</feature>
<dbReference type="RefSeq" id="WP_407987480.1">
    <property type="nucleotide sequence ID" value="NZ_AP035881.2"/>
</dbReference>
<reference evidence="3" key="1">
    <citation type="submission" date="2024-07" db="EMBL/GenBank/DDBJ databases">
        <title>Complete genome sequences of cellulolytic bacteria, Kitasatospora sp. CMC57 and Streptomyces sp. CMC78, isolated from Japanese agricultural soil.</title>
        <authorList>
            <person name="Hashimoto T."/>
            <person name="Ito M."/>
            <person name="Iwamoto M."/>
            <person name="Fukahori D."/>
            <person name="Shoda T."/>
            <person name="Sakoda M."/>
            <person name="Morohoshi T."/>
            <person name="Mitsuboshi M."/>
            <person name="Nishizawa T."/>
        </authorList>
    </citation>
    <scope>NUCLEOTIDE SEQUENCE</scope>
    <source>
        <strain evidence="3">CMC57</strain>
    </source>
</reference>
<evidence type="ECO:0000256" key="2">
    <source>
        <dbReference type="SAM" id="SignalP"/>
    </source>
</evidence>
<feature type="transmembrane region" description="Helical" evidence="1">
    <location>
        <begin position="30"/>
        <end position="48"/>
    </location>
</feature>
<dbReference type="AlphaFoldDB" id="A0AB33JUF3"/>
<keyword evidence="1" id="KW-1133">Transmembrane helix</keyword>
<organism evidence="3">
    <name type="scientific">Kitasatospora sp. CMC57</name>
    <dbReference type="NCBI Taxonomy" id="3231513"/>
    <lineage>
        <taxon>Bacteria</taxon>
        <taxon>Bacillati</taxon>
        <taxon>Actinomycetota</taxon>
        <taxon>Actinomycetes</taxon>
        <taxon>Kitasatosporales</taxon>
        <taxon>Streptomycetaceae</taxon>
        <taxon>Kitasatospora</taxon>
    </lineage>
</organism>
<evidence type="ECO:0000256" key="1">
    <source>
        <dbReference type="SAM" id="Phobius"/>
    </source>
</evidence>
<protein>
    <submittedName>
        <fullName evidence="3">DUF2809 domain-containing protein</fullName>
    </submittedName>
</protein>
<keyword evidence="1" id="KW-0812">Transmembrane</keyword>
<gene>
    <name evidence="3" type="ORF">KCMC57_12870</name>
</gene>
<evidence type="ECO:0000313" key="3">
    <source>
        <dbReference type="EMBL" id="BFP44919.1"/>
    </source>
</evidence>